<keyword evidence="2" id="KW-1185">Reference proteome</keyword>
<proteinExistence type="predicted"/>
<dbReference type="EMBL" id="CAJVPW010007874">
    <property type="protein sequence ID" value="CAG8586757.1"/>
    <property type="molecule type" value="Genomic_DNA"/>
</dbReference>
<gene>
    <name evidence="1" type="ORF">SPELUC_LOCUS6595</name>
</gene>
<sequence length="94" mass="11110">MLLENMLTTRFRQHKNHQWTAREKLFVITYLERAPGATVCGTADLFKIELKQIREWCNKRVQRNELKPVSRSMMQVKAAALAKSQQYTLQYPNI</sequence>
<dbReference type="Proteomes" id="UP000789366">
    <property type="component" value="Unassembled WGS sequence"/>
</dbReference>
<evidence type="ECO:0000313" key="1">
    <source>
        <dbReference type="EMBL" id="CAG8586757.1"/>
    </source>
</evidence>
<feature type="non-terminal residue" evidence="1">
    <location>
        <position position="94"/>
    </location>
</feature>
<protein>
    <submittedName>
        <fullName evidence="1">9853_t:CDS:1</fullName>
    </submittedName>
</protein>
<reference evidence="1" key="1">
    <citation type="submission" date="2021-06" db="EMBL/GenBank/DDBJ databases">
        <authorList>
            <person name="Kallberg Y."/>
            <person name="Tangrot J."/>
            <person name="Rosling A."/>
        </authorList>
    </citation>
    <scope>NUCLEOTIDE SEQUENCE</scope>
    <source>
        <strain evidence="1">28 12/20/2015</strain>
    </source>
</reference>
<comment type="caution">
    <text evidence="1">The sequence shown here is derived from an EMBL/GenBank/DDBJ whole genome shotgun (WGS) entry which is preliminary data.</text>
</comment>
<accession>A0ACA9ME42</accession>
<organism evidence="1 2">
    <name type="scientific">Cetraspora pellucida</name>
    <dbReference type="NCBI Taxonomy" id="1433469"/>
    <lineage>
        <taxon>Eukaryota</taxon>
        <taxon>Fungi</taxon>
        <taxon>Fungi incertae sedis</taxon>
        <taxon>Mucoromycota</taxon>
        <taxon>Glomeromycotina</taxon>
        <taxon>Glomeromycetes</taxon>
        <taxon>Diversisporales</taxon>
        <taxon>Gigasporaceae</taxon>
        <taxon>Cetraspora</taxon>
    </lineage>
</organism>
<evidence type="ECO:0000313" key="2">
    <source>
        <dbReference type="Proteomes" id="UP000789366"/>
    </source>
</evidence>
<name>A0ACA9ME42_9GLOM</name>